<dbReference type="PANTHER" id="PTHR43756:SF1">
    <property type="entry name" value="3-PHENYLPROPIONATE_CINNAMIC ACID DIOXYGENASE SUBUNIT ALPHA"/>
    <property type="match status" value="1"/>
</dbReference>
<keyword evidence="2" id="KW-0001">2Fe-2S</keyword>
<dbReference type="Proteomes" id="UP001299970">
    <property type="component" value="Unassembled WGS sequence"/>
</dbReference>
<gene>
    <name evidence="8" type="ORF">MMF94_00485</name>
</gene>
<dbReference type="Gene3D" id="3.90.380.10">
    <property type="entry name" value="Naphthalene 1,2-dioxygenase Alpha Subunit, Chain A, domain 1"/>
    <property type="match status" value="1"/>
</dbReference>
<dbReference type="Pfam" id="PF00355">
    <property type="entry name" value="Rieske"/>
    <property type="match status" value="1"/>
</dbReference>
<dbReference type="InterPro" id="IPR015879">
    <property type="entry name" value="Ring_hydroxy_dOase_asu_C_dom"/>
</dbReference>
<evidence type="ECO:0000313" key="8">
    <source>
        <dbReference type="EMBL" id="MCH6164142.1"/>
    </source>
</evidence>
<reference evidence="8 9" key="1">
    <citation type="submission" date="2022-03" db="EMBL/GenBank/DDBJ databases">
        <title>Pseudonocardia alaer sp. nov., a novel actinomycete isolated from reed forest soil.</title>
        <authorList>
            <person name="Wang L."/>
        </authorList>
    </citation>
    <scope>NUCLEOTIDE SEQUENCE [LARGE SCALE GENOMIC DNA]</scope>
    <source>
        <strain evidence="8 9">Y-16303</strain>
    </source>
</reference>
<protein>
    <submittedName>
        <fullName evidence="8">Aromatic ring-hydroxylating dioxygenase subunit alpha</fullName>
    </submittedName>
</protein>
<dbReference type="InterPro" id="IPR043264">
    <property type="entry name" value="AhdA1c-like_alpha_C"/>
</dbReference>
<dbReference type="PANTHER" id="PTHR43756">
    <property type="entry name" value="CHOLINE MONOOXYGENASE, CHLOROPLASTIC"/>
    <property type="match status" value="1"/>
</dbReference>
<dbReference type="RefSeq" id="WP_241034177.1">
    <property type="nucleotide sequence ID" value="NZ_BAAAJF010000034.1"/>
</dbReference>
<dbReference type="CDD" id="cd08880">
    <property type="entry name" value="RHO_alpha_C_ahdA1c-like"/>
    <property type="match status" value="1"/>
</dbReference>
<accession>A0ABS9T6I8</accession>
<comment type="caution">
    <text evidence="8">The sequence shown here is derived from an EMBL/GenBank/DDBJ whole genome shotgun (WGS) entry which is preliminary data.</text>
</comment>
<keyword evidence="4" id="KW-0560">Oxidoreductase</keyword>
<dbReference type="PROSITE" id="PS51296">
    <property type="entry name" value="RIESKE"/>
    <property type="match status" value="1"/>
</dbReference>
<evidence type="ECO:0000256" key="1">
    <source>
        <dbReference type="ARBA" id="ARBA00008751"/>
    </source>
</evidence>
<keyword evidence="8" id="KW-0223">Dioxygenase</keyword>
<evidence type="ECO:0000256" key="5">
    <source>
        <dbReference type="ARBA" id="ARBA00023004"/>
    </source>
</evidence>
<keyword evidence="3" id="KW-0479">Metal-binding</keyword>
<dbReference type="Gene3D" id="2.102.10.10">
    <property type="entry name" value="Rieske [2Fe-2S] iron-sulphur domain"/>
    <property type="match status" value="1"/>
</dbReference>
<dbReference type="InterPro" id="IPR001663">
    <property type="entry name" value="Rng_hydr_dOase-A"/>
</dbReference>
<dbReference type="InterPro" id="IPR036922">
    <property type="entry name" value="Rieske_2Fe-2S_sf"/>
</dbReference>
<evidence type="ECO:0000259" key="7">
    <source>
        <dbReference type="PROSITE" id="PS51296"/>
    </source>
</evidence>
<dbReference type="Pfam" id="PF00848">
    <property type="entry name" value="Ring_hydroxyl_A"/>
    <property type="match status" value="1"/>
</dbReference>
<evidence type="ECO:0000256" key="3">
    <source>
        <dbReference type="ARBA" id="ARBA00022723"/>
    </source>
</evidence>
<organism evidence="8 9">
    <name type="scientific">Pseudonocardia alaniniphila</name>
    <dbReference type="NCBI Taxonomy" id="75291"/>
    <lineage>
        <taxon>Bacteria</taxon>
        <taxon>Bacillati</taxon>
        <taxon>Actinomycetota</taxon>
        <taxon>Actinomycetes</taxon>
        <taxon>Pseudonocardiales</taxon>
        <taxon>Pseudonocardiaceae</taxon>
        <taxon>Pseudonocardia</taxon>
    </lineage>
</organism>
<keyword evidence="6" id="KW-0411">Iron-sulfur</keyword>
<dbReference type="SUPFAM" id="SSF55961">
    <property type="entry name" value="Bet v1-like"/>
    <property type="match status" value="1"/>
</dbReference>
<dbReference type="SUPFAM" id="SSF50022">
    <property type="entry name" value="ISP domain"/>
    <property type="match status" value="1"/>
</dbReference>
<dbReference type="EMBL" id="JAKXMK010000001">
    <property type="protein sequence ID" value="MCH6164142.1"/>
    <property type="molecule type" value="Genomic_DNA"/>
</dbReference>
<evidence type="ECO:0000256" key="2">
    <source>
        <dbReference type="ARBA" id="ARBA00022714"/>
    </source>
</evidence>
<proteinExistence type="inferred from homology"/>
<evidence type="ECO:0000256" key="4">
    <source>
        <dbReference type="ARBA" id="ARBA00023002"/>
    </source>
</evidence>
<sequence length="426" mass="46815">MPTTAALPDWPETLTRVPYWVFQREDVYAAEQEKLFRGPCWNYLCLEAEVASPGQYRTSYLGDLPVIVARDQDGELYAFENRCAHRGALLALDNRGTAKDFTCVYHAWTYNLQGDLTGVAFEGGIKGKGGMPESFCKSDHAPRKLRLAVVHGLVFGSLSDDVDDIEDYLGDEIMDRIERVLGGRTPVVIGRYTQMLPNNWKLYVENVKDSYHASILHLFFTTFELNRLSQRGGIIVSENGGHHVSYSAVDRDAERDASYAEQNIRSESGFRLADPSLLDGFSEVGDDTTLQILSTFPAFVLQQIQNSVAVRQILPRAVDRTELNWTLLGFAEDTPEQRTARLKQSNLVGSAGYVSMEDGCVGGFVQRGVAGASDQAAVVEMGGASATSSESRVTEASIRGFWKAYLAAMEIGAGIGTGIRREGVPA</sequence>
<dbReference type="GO" id="GO:0051213">
    <property type="term" value="F:dioxygenase activity"/>
    <property type="evidence" value="ECO:0007669"/>
    <property type="project" value="UniProtKB-KW"/>
</dbReference>
<dbReference type="InterPro" id="IPR017941">
    <property type="entry name" value="Rieske_2Fe-2S"/>
</dbReference>
<keyword evidence="9" id="KW-1185">Reference proteome</keyword>
<dbReference type="PRINTS" id="PR00090">
    <property type="entry name" value="RNGDIOXGNASE"/>
</dbReference>
<feature type="domain" description="Rieske" evidence="7">
    <location>
        <begin position="43"/>
        <end position="156"/>
    </location>
</feature>
<comment type="similarity">
    <text evidence="1">Belongs to the bacterial ring-hydroxylating dioxygenase alpha subunit family.</text>
</comment>
<keyword evidence="5" id="KW-0408">Iron</keyword>
<evidence type="ECO:0000256" key="6">
    <source>
        <dbReference type="ARBA" id="ARBA00023014"/>
    </source>
</evidence>
<evidence type="ECO:0000313" key="9">
    <source>
        <dbReference type="Proteomes" id="UP001299970"/>
    </source>
</evidence>
<name>A0ABS9T6I8_9PSEU</name>